<sequence length="486" mass="55660">MLPYPGNVHINPLKIQIRERHGYCNIVQMEPDIQPWYHDIKKILKTEEYPEQASGDQKRTIRRLASTFFLSGEVLYKITPDLNLLRCVDAQEAGKIMNEVHGGVHGDLIQAQPSELHPILAPWPFVAWVTLKSVTKKAVVDFVHSNIICRFGIPTSIITGNDANLNSHLMRELSFALLGYRTTVCTSVGAKPYLLVYGIEAVIPAEVEIPSLRIIVEVEIEDNEWVKTRLEQLTLIDEKRMAARLTSFRSEYETVLHGTSRFPLTTIRLWWEALHPQIDGATLDDHVDRHTRLLLLLLFGGVLFLNTSGNLVSLRFLHHLERLDDLPQYSWGSTVLAYLYRCMCRASMGTQHEVVGFLPLLQVWSWERFLQLQPPLPPLDPELLPLARRWVRQRRHTREYEARHNLSLCRDILDLLDGAQFIWTPYSDALIACLPDCCSVGCDIWASSVPLSCLNIVEHHATKRVLRQFGKLQLVPTAPTREATYY</sequence>
<dbReference type="AlphaFoldDB" id="A0A1U7ULJ0"/>
<dbReference type="STRING" id="4096.A0A1U7ULJ0"/>
<dbReference type="InterPro" id="IPR019557">
    <property type="entry name" value="AminoTfrase-like_pln_mobile"/>
</dbReference>
<reference evidence="2" key="1">
    <citation type="journal article" date="2013" name="Genome Biol.">
        <title>Reference genomes and transcriptomes of Nicotiana sylvestris and Nicotiana tomentosiformis.</title>
        <authorList>
            <person name="Sierro N."/>
            <person name="Battey J.N."/>
            <person name="Ouadi S."/>
            <person name="Bovet L."/>
            <person name="Goepfert S."/>
            <person name="Bakaher N."/>
            <person name="Peitsch M.C."/>
            <person name="Ivanov N.V."/>
        </authorList>
    </citation>
    <scope>NUCLEOTIDE SEQUENCE [LARGE SCALE GENOMIC DNA]</scope>
</reference>
<dbReference type="Pfam" id="PF10536">
    <property type="entry name" value="PMD"/>
    <property type="match status" value="1"/>
</dbReference>
<dbReference type="PANTHER" id="PTHR46033:SF8">
    <property type="entry name" value="PROTEIN MAINTENANCE OF MERISTEMS-LIKE"/>
    <property type="match status" value="1"/>
</dbReference>
<dbReference type="PANTHER" id="PTHR46033">
    <property type="entry name" value="PROTEIN MAIN-LIKE 2"/>
    <property type="match status" value="1"/>
</dbReference>
<reference evidence="3" key="2">
    <citation type="submission" date="2025-08" db="UniProtKB">
        <authorList>
            <consortium name="RefSeq"/>
        </authorList>
    </citation>
    <scope>IDENTIFICATION</scope>
    <source>
        <tissue evidence="3">Leaf</tissue>
    </source>
</reference>
<organism evidence="2 3">
    <name type="scientific">Nicotiana sylvestris</name>
    <name type="common">Wood tobacco</name>
    <name type="synonym">South American tobacco</name>
    <dbReference type="NCBI Taxonomy" id="4096"/>
    <lineage>
        <taxon>Eukaryota</taxon>
        <taxon>Viridiplantae</taxon>
        <taxon>Streptophyta</taxon>
        <taxon>Embryophyta</taxon>
        <taxon>Tracheophyta</taxon>
        <taxon>Spermatophyta</taxon>
        <taxon>Magnoliopsida</taxon>
        <taxon>eudicotyledons</taxon>
        <taxon>Gunneridae</taxon>
        <taxon>Pentapetalae</taxon>
        <taxon>asterids</taxon>
        <taxon>lamiids</taxon>
        <taxon>Solanales</taxon>
        <taxon>Solanaceae</taxon>
        <taxon>Nicotianoideae</taxon>
        <taxon>Nicotianeae</taxon>
        <taxon>Nicotiana</taxon>
    </lineage>
</organism>
<proteinExistence type="predicted"/>
<accession>A0A1U7ULJ0</accession>
<name>A0A1U7ULJ0_NICSY</name>
<protein>
    <submittedName>
        <fullName evidence="3">Uncharacterized protein LOC104209987</fullName>
    </submittedName>
</protein>
<evidence type="ECO:0000313" key="2">
    <source>
        <dbReference type="Proteomes" id="UP000189701"/>
    </source>
</evidence>
<dbReference type="GO" id="GO:0010073">
    <property type="term" value="P:meristem maintenance"/>
    <property type="evidence" value="ECO:0007669"/>
    <property type="project" value="InterPro"/>
</dbReference>
<dbReference type="RefSeq" id="XP_009757077.1">
    <property type="nucleotide sequence ID" value="XM_009758775.1"/>
</dbReference>
<keyword evidence="2" id="KW-1185">Reference proteome</keyword>
<evidence type="ECO:0000259" key="1">
    <source>
        <dbReference type="Pfam" id="PF10536"/>
    </source>
</evidence>
<evidence type="ECO:0000313" key="3">
    <source>
        <dbReference type="RefSeq" id="XP_009757077.1"/>
    </source>
</evidence>
<dbReference type="eggNOG" id="KOG0017">
    <property type="taxonomic scope" value="Eukaryota"/>
</dbReference>
<feature type="domain" description="Aminotransferase-like plant mobile" evidence="1">
    <location>
        <begin position="261"/>
        <end position="479"/>
    </location>
</feature>
<dbReference type="Proteomes" id="UP000189701">
    <property type="component" value="Unplaced"/>
</dbReference>
<dbReference type="InterPro" id="IPR044824">
    <property type="entry name" value="MAIN-like"/>
</dbReference>
<gene>
    <name evidence="3" type="primary">LOC104209987</name>
</gene>